<gene>
    <name evidence="2" type="ORF">JO380_001485</name>
</gene>
<feature type="transmembrane region" description="Helical" evidence="1">
    <location>
        <begin position="28"/>
        <end position="48"/>
    </location>
</feature>
<dbReference type="EMBL" id="JAUSVM010000001">
    <property type="protein sequence ID" value="MDQ0425104.1"/>
    <property type="molecule type" value="Genomic_DNA"/>
</dbReference>
<keyword evidence="1" id="KW-0812">Transmembrane</keyword>
<keyword evidence="1" id="KW-0472">Membrane</keyword>
<dbReference type="RefSeq" id="WP_070320571.1">
    <property type="nucleotide sequence ID" value="NZ_CP194061.1"/>
</dbReference>
<name>A0ABU0GIA5_9CELL</name>
<comment type="caution">
    <text evidence="2">The sequence shown here is derived from an EMBL/GenBank/DDBJ whole genome shotgun (WGS) entry which is preliminary data.</text>
</comment>
<feature type="transmembrane region" description="Helical" evidence="1">
    <location>
        <begin position="68"/>
        <end position="86"/>
    </location>
</feature>
<dbReference type="Proteomes" id="UP001240250">
    <property type="component" value="Unassembled WGS sequence"/>
</dbReference>
<evidence type="ECO:0000313" key="3">
    <source>
        <dbReference type="Proteomes" id="UP001240250"/>
    </source>
</evidence>
<evidence type="ECO:0008006" key="4">
    <source>
        <dbReference type="Google" id="ProtNLM"/>
    </source>
</evidence>
<reference evidence="2 3" key="1">
    <citation type="submission" date="2023-07" db="EMBL/GenBank/DDBJ databases">
        <title>Sequencing the genomes of 1000 actinobacteria strains.</title>
        <authorList>
            <person name="Klenk H.-P."/>
        </authorList>
    </citation>
    <scope>NUCLEOTIDE SEQUENCE [LARGE SCALE GENOMIC DNA]</scope>
    <source>
        <strain evidence="2 3">DSM 14785</strain>
    </source>
</reference>
<accession>A0ABU0GIA5</accession>
<sequence>MILSPRGDAATMPTPALHLPGSGPRAGAALNLVVAVLALVGGVVGLVVEAFSGFTGVGERRGTTFPMWVVYAAMVALGAAALVVRARRAPWYRGWSMLEVLDGPDGIVLFAGRLGARHEGLAVRRGETVEIAAEHQLRTSYRYTVTAPSGSMTFTADGFVHKLTMQPLEELAGRHGITVRTTGEAARIVRTVPA</sequence>
<organism evidence="2 3">
    <name type="scientific">Cellulomonas iranensis</name>
    <dbReference type="NCBI Taxonomy" id="76862"/>
    <lineage>
        <taxon>Bacteria</taxon>
        <taxon>Bacillati</taxon>
        <taxon>Actinomycetota</taxon>
        <taxon>Actinomycetes</taxon>
        <taxon>Micrococcales</taxon>
        <taxon>Cellulomonadaceae</taxon>
        <taxon>Cellulomonas</taxon>
    </lineage>
</organism>
<evidence type="ECO:0000313" key="2">
    <source>
        <dbReference type="EMBL" id="MDQ0425104.1"/>
    </source>
</evidence>
<keyword evidence="1" id="KW-1133">Transmembrane helix</keyword>
<proteinExistence type="predicted"/>
<protein>
    <recommendedName>
        <fullName evidence="4">DUF5673 domain-containing protein</fullName>
    </recommendedName>
</protein>
<keyword evidence="3" id="KW-1185">Reference proteome</keyword>
<evidence type="ECO:0000256" key="1">
    <source>
        <dbReference type="SAM" id="Phobius"/>
    </source>
</evidence>